<dbReference type="Proteomes" id="UP000183832">
    <property type="component" value="Unassembled WGS sequence"/>
</dbReference>
<proteinExistence type="predicted"/>
<evidence type="ECO:0000313" key="2">
    <source>
        <dbReference type="Proteomes" id="UP000183832"/>
    </source>
</evidence>
<protein>
    <submittedName>
        <fullName evidence="1">CLUMA_CG009382, isoform A</fullName>
    </submittedName>
</protein>
<evidence type="ECO:0000313" key="1">
    <source>
        <dbReference type="EMBL" id="CRK95937.1"/>
    </source>
</evidence>
<organism evidence="1 2">
    <name type="scientific">Clunio marinus</name>
    <dbReference type="NCBI Taxonomy" id="568069"/>
    <lineage>
        <taxon>Eukaryota</taxon>
        <taxon>Metazoa</taxon>
        <taxon>Ecdysozoa</taxon>
        <taxon>Arthropoda</taxon>
        <taxon>Hexapoda</taxon>
        <taxon>Insecta</taxon>
        <taxon>Pterygota</taxon>
        <taxon>Neoptera</taxon>
        <taxon>Endopterygota</taxon>
        <taxon>Diptera</taxon>
        <taxon>Nematocera</taxon>
        <taxon>Chironomoidea</taxon>
        <taxon>Chironomidae</taxon>
        <taxon>Clunio</taxon>
    </lineage>
</organism>
<name>A0A1J1IBX4_9DIPT</name>
<gene>
    <name evidence="1" type="ORF">CLUMA_CG009382</name>
</gene>
<reference evidence="1 2" key="1">
    <citation type="submission" date="2015-04" db="EMBL/GenBank/DDBJ databases">
        <authorList>
            <person name="Syromyatnikov M.Y."/>
            <person name="Popov V.N."/>
        </authorList>
    </citation>
    <scope>NUCLEOTIDE SEQUENCE [LARGE SCALE GENOMIC DNA]</scope>
</reference>
<sequence>MPDHQQHHKQMKIFFLKHILTHLDQVSLKADEDTLFLLLLHTLAHPTKLPRVVSVNRNEHVGEGKKSC</sequence>
<dbReference type="AlphaFoldDB" id="A0A1J1IBX4"/>
<keyword evidence="2" id="KW-1185">Reference proteome</keyword>
<accession>A0A1J1IBX4</accession>
<dbReference type="EMBL" id="CVRI01000043">
    <property type="protein sequence ID" value="CRK95937.1"/>
    <property type="molecule type" value="Genomic_DNA"/>
</dbReference>